<reference evidence="1 2" key="1">
    <citation type="submission" date="2022-10" db="EMBL/GenBank/DDBJ databases">
        <title>Defluviimonas sp. nov., isolated from ocean surface water.</title>
        <authorList>
            <person name="He W."/>
            <person name="Wang L."/>
            <person name="Zhang D.-F."/>
        </authorList>
    </citation>
    <scope>NUCLEOTIDE SEQUENCE [LARGE SCALE GENOMIC DNA]</scope>
    <source>
        <strain evidence="1 2">WL0075</strain>
    </source>
</reference>
<evidence type="ECO:0000313" key="2">
    <source>
        <dbReference type="Proteomes" id="UP001652503"/>
    </source>
</evidence>
<dbReference type="EMBL" id="JAOWLA010000003">
    <property type="protein sequence ID" value="MCV2864108.1"/>
    <property type="molecule type" value="Genomic_DNA"/>
</dbReference>
<gene>
    <name evidence="1" type="ORF">OE647_05050</name>
</gene>
<accession>A0ABT2YZ29</accession>
<proteinExistence type="predicted"/>
<evidence type="ECO:0000313" key="1">
    <source>
        <dbReference type="EMBL" id="MCV2864108.1"/>
    </source>
</evidence>
<dbReference type="Pfam" id="PF20086">
    <property type="entry name" value="DUF6478"/>
    <property type="match status" value="1"/>
</dbReference>
<keyword evidence="2" id="KW-1185">Reference proteome</keyword>
<protein>
    <submittedName>
        <fullName evidence="1">DUF6478 family protein</fullName>
    </submittedName>
</protein>
<name>A0ABT2YZ29_9RHOB</name>
<dbReference type="Proteomes" id="UP001652503">
    <property type="component" value="Unassembled WGS sequence"/>
</dbReference>
<sequence>MAGRLTTFLGDMMQRRMVARWRRDAQLAERADPPALRAIRASGRQLRAEIDVALATAERRLAYPTGEAARILRRAGTDWVWRPELWSGAVRPSGQAPVPRHATLSRHGKFYHDCSLAEIAVRQVRNGASDALAPFGYAVEVFDFAGSFMSLVLDLPDEGLKGLSTRHVLRVETRLETERPITVYARLNLRYGPNTEQIARALDQAATPAEVEFDLGHADFPSEQLDRAWIDLFFEKPAMNRIILRDLTVMRMVRAEY</sequence>
<comment type="caution">
    <text evidence="1">The sequence shown here is derived from an EMBL/GenBank/DDBJ whole genome shotgun (WGS) entry which is preliminary data.</text>
</comment>
<organism evidence="1 2">
    <name type="scientific">Albidovulum sediminicola</name>
    <dbReference type="NCBI Taxonomy" id="2984331"/>
    <lineage>
        <taxon>Bacteria</taxon>
        <taxon>Pseudomonadati</taxon>
        <taxon>Pseudomonadota</taxon>
        <taxon>Alphaproteobacteria</taxon>
        <taxon>Rhodobacterales</taxon>
        <taxon>Paracoccaceae</taxon>
        <taxon>Albidovulum</taxon>
    </lineage>
</organism>
<dbReference type="RefSeq" id="WP_263720579.1">
    <property type="nucleotide sequence ID" value="NZ_JAOWLA010000003.1"/>
</dbReference>
<dbReference type="InterPro" id="IPR045514">
    <property type="entry name" value="DUF6478"/>
</dbReference>